<feature type="transmembrane region" description="Helical" evidence="1">
    <location>
        <begin position="60"/>
        <end position="85"/>
    </location>
</feature>
<feature type="transmembrane region" description="Helical" evidence="1">
    <location>
        <begin position="31"/>
        <end position="54"/>
    </location>
</feature>
<evidence type="ECO:0000313" key="3">
    <source>
        <dbReference type="Proteomes" id="UP000294555"/>
    </source>
</evidence>
<dbReference type="EMBL" id="SJOI01000001">
    <property type="protein sequence ID" value="TCL06606.1"/>
    <property type="molecule type" value="Genomic_DNA"/>
</dbReference>
<evidence type="ECO:0000313" key="2">
    <source>
        <dbReference type="EMBL" id="TCL06606.1"/>
    </source>
</evidence>
<keyword evidence="1" id="KW-0812">Transmembrane</keyword>
<gene>
    <name evidence="2" type="ORF">EZJ58_4873</name>
</gene>
<dbReference type="NCBIfam" id="NF008001">
    <property type="entry name" value="PRK10726.1"/>
    <property type="match status" value="1"/>
</dbReference>
<comment type="caution">
    <text evidence="2">The sequence shown here is derived from an EMBL/GenBank/DDBJ whole genome shotgun (WGS) entry which is preliminary data.</text>
</comment>
<keyword evidence="1" id="KW-1133">Transmembrane helix</keyword>
<sequence length="117" mass="12932">MLNVTQSKHVIPVTVKPISARGGERGTEEPAYGFWGAMAGFLFYWVAFAVPIMVYGANALFFLLYTWPFFLALLPLSVLIGIIIGTLLAARVLLMILLSGLSVFSLFWLVFSLLTGW</sequence>
<evidence type="ECO:0000256" key="1">
    <source>
        <dbReference type="SAM" id="Phobius"/>
    </source>
</evidence>
<keyword evidence="3" id="KW-1185">Reference proteome</keyword>
<feature type="transmembrane region" description="Helical" evidence="1">
    <location>
        <begin position="92"/>
        <end position="114"/>
    </location>
</feature>
<protein>
    <submittedName>
        <fullName evidence="2">Uncharacterized protein DUF3561</fullName>
    </submittedName>
</protein>
<dbReference type="OrthoDB" id="6414990at2"/>
<dbReference type="AlphaFoldDB" id="A0A4R1NPG1"/>
<dbReference type="RefSeq" id="WP_132926150.1">
    <property type="nucleotide sequence ID" value="NZ_CP075169.1"/>
</dbReference>
<keyword evidence="1" id="KW-0472">Membrane</keyword>
<dbReference type="InterPro" id="IPR022721">
    <property type="entry name" value="DUF3561"/>
</dbReference>
<name>A0A4R1NPG1_9GAMM</name>
<reference evidence="2 3" key="1">
    <citation type="submission" date="2019-02" db="EMBL/GenBank/DDBJ databases">
        <title>Investigation of anaerobic lignin degradation for improved lignocellulosic biofuels.</title>
        <authorList>
            <person name="Deangelis K."/>
        </authorList>
    </citation>
    <scope>NUCLEOTIDE SEQUENCE [LARGE SCALE GENOMIC DNA]</scope>
    <source>
        <strain evidence="2 3">159R</strain>
    </source>
</reference>
<dbReference type="Pfam" id="PF12084">
    <property type="entry name" value="DUF3561"/>
    <property type="match status" value="1"/>
</dbReference>
<dbReference type="Proteomes" id="UP000294555">
    <property type="component" value="Unassembled WGS sequence"/>
</dbReference>
<accession>A0A4R1NPG1</accession>
<proteinExistence type="predicted"/>
<organism evidence="2 3">
    <name type="scientific">Sodalis ligni</name>
    <dbReference type="NCBI Taxonomy" id="2697027"/>
    <lineage>
        <taxon>Bacteria</taxon>
        <taxon>Pseudomonadati</taxon>
        <taxon>Pseudomonadota</taxon>
        <taxon>Gammaproteobacteria</taxon>
        <taxon>Enterobacterales</taxon>
        <taxon>Bruguierivoracaceae</taxon>
        <taxon>Sodalis</taxon>
    </lineage>
</organism>